<organism evidence="4 5">
    <name type="scientific">Xylella fastidiosa (strain M23)</name>
    <dbReference type="NCBI Taxonomy" id="405441"/>
    <lineage>
        <taxon>Bacteria</taxon>
        <taxon>Pseudomonadati</taxon>
        <taxon>Pseudomonadota</taxon>
        <taxon>Gammaproteobacteria</taxon>
        <taxon>Lysobacterales</taxon>
        <taxon>Lysobacteraceae</taxon>
        <taxon>Xylella</taxon>
    </lineage>
</organism>
<dbReference type="Proteomes" id="UP000001698">
    <property type="component" value="Chromosome"/>
</dbReference>
<feature type="compositionally biased region" description="Gly residues" evidence="1">
    <location>
        <begin position="296"/>
        <end position="325"/>
    </location>
</feature>
<feature type="transmembrane region" description="Helical" evidence="2">
    <location>
        <begin position="407"/>
        <end position="428"/>
    </location>
</feature>
<accession>B2I4X7</accession>
<dbReference type="GeneID" id="93904713"/>
<dbReference type="KEGG" id="xfn:XfasM23_0513"/>
<proteinExistence type="predicted"/>
<dbReference type="EMBL" id="CP001011">
    <property type="protein sequence ID" value="ACB92422.1"/>
    <property type="molecule type" value="Genomic_DNA"/>
</dbReference>
<dbReference type="EMBL" id="CP001011">
    <property type="protein sequence ID" value="ACB91957.1"/>
    <property type="molecule type" value="Genomic_DNA"/>
</dbReference>
<evidence type="ECO:0000313" key="4">
    <source>
        <dbReference type="EMBL" id="ACB92422.1"/>
    </source>
</evidence>
<evidence type="ECO:0000256" key="2">
    <source>
        <dbReference type="SAM" id="Phobius"/>
    </source>
</evidence>
<dbReference type="HOGENOM" id="CLU_636083_0_0_6"/>
<feature type="compositionally biased region" description="Low complexity" evidence="1">
    <location>
        <begin position="333"/>
        <end position="342"/>
    </location>
</feature>
<keyword evidence="2" id="KW-1133">Transmembrane helix</keyword>
<reference evidence="4 5" key="1">
    <citation type="journal article" date="2010" name="J. Bacteriol.">
        <title>Whole genome sequences of two Xylella fastidiosa strains (M12 and M23) causing almond leaf scorch disease in California.</title>
        <authorList>
            <person name="Chen J."/>
            <person name="Xie G."/>
            <person name="Han S."/>
            <person name="Chertkov O."/>
            <person name="Sims D."/>
            <person name="Civerolo E.L."/>
        </authorList>
    </citation>
    <scope>NUCLEOTIDE SEQUENCE [LARGE SCALE GENOMIC DNA]</scope>
    <source>
        <strain evidence="4 5">M23</strain>
    </source>
</reference>
<dbReference type="AlphaFoldDB" id="B2I4X7"/>
<name>B2I4X7_XYLF2</name>
<feature type="region of interest" description="Disordered" evidence="1">
    <location>
        <begin position="294"/>
        <end position="345"/>
    </location>
</feature>
<keyword evidence="2" id="KW-0472">Membrane</keyword>
<evidence type="ECO:0000256" key="1">
    <source>
        <dbReference type="SAM" id="MobiDB-lite"/>
    </source>
</evidence>
<dbReference type="RefSeq" id="WP_011097858.1">
    <property type="nucleotide sequence ID" value="NC_010577.1"/>
</dbReference>
<sequence length="434" mass="45758">MSIFRILVFFVILFISRFSFACEIGEPHWDPGQCLDRGEAYAIASASYQMWRSNQLKDSNIPGLQVVDCPMTDDGHIIGFGGYTTAPGYPSSDSCSNSLVYFQRVYPEGKTCLTRSPKSLLGLTLPSGVRVPSTACYDGCSYDLDRSHGIIGVGQDDGKVRYVLPGMTPNGNLCVLSPPGSSSESSQDTPPVQDVVKDECTHMGTLTQCVRPDGKYCATSSTGHQYCWKPGEVGTQIASDGNHAATLNKVDVPVIAPVDAPKDKGDWRVDGKGTSTQIINNTYNNYNTTTFASTGSSGGGSSGGSSSSGGQSSGGGSDKSGGGDKSGGDKDTPGSGSPSGTGVLYKRNGKTLDTVVSGYQAKVNDLPFISGISSFLTISASGECPIFTLSASAYWPEMTFDYHCSGVFLSFLRSAGYIIFAIASYFAVRIATLR</sequence>
<keyword evidence="2" id="KW-0812">Transmembrane</keyword>
<evidence type="ECO:0000313" key="3">
    <source>
        <dbReference type="EMBL" id="ACB91957.1"/>
    </source>
</evidence>
<gene>
    <name evidence="3" type="ordered locus">XfasM23_0513</name>
    <name evidence="4" type="ordered locus">XfasM23_0990</name>
</gene>
<dbReference type="KEGG" id="xfn:XfasM23_0990"/>
<protein>
    <submittedName>
        <fullName evidence="4">Uncharacterized protein</fullName>
    </submittedName>
</protein>
<evidence type="ECO:0000313" key="5">
    <source>
        <dbReference type="Proteomes" id="UP000001698"/>
    </source>
</evidence>